<keyword evidence="15 21" id="KW-0009">Actin-binding</keyword>
<evidence type="ECO:0000256" key="20">
    <source>
        <dbReference type="ARBA" id="ARBA00048679"/>
    </source>
</evidence>
<evidence type="ECO:0000256" key="18">
    <source>
        <dbReference type="ARBA" id="ARBA00023305"/>
    </source>
</evidence>
<dbReference type="Gene3D" id="3.30.200.20">
    <property type="entry name" value="Phosphorylase Kinase, domain 1"/>
    <property type="match status" value="1"/>
</dbReference>
<dbReference type="InterPro" id="IPR000719">
    <property type="entry name" value="Prot_kinase_dom"/>
</dbReference>
<keyword evidence="16" id="KW-0206">Cytoskeleton</keyword>
<keyword evidence="14 21" id="KW-0505">Motor protein</keyword>
<keyword evidence="9" id="KW-0677">Repeat</keyword>
<dbReference type="InterPro" id="IPR036961">
    <property type="entry name" value="Kinesin_motor_dom_sf"/>
</dbReference>
<dbReference type="Gene3D" id="3.40.850.10">
    <property type="entry name" value="Kinesin motor domain"/>
    <property type="match status" value="1"/>
</dbReference>
<evidence type="ECO:0000256" key="21">
    <source>
        <dbReference type="PROSITE-ProRule" id="PRU00782"/>
    </source>
</evidence>
<dbReference type="PROSITE" id="PS51456">
    <property type="entry name" value="MYOSIN_MOTOR"/>
    <property type="match status" value="1"/>
</dbReference>
<dbReference type="SMART" id="SM00219">
    <property type="entry name" value="TyrKc"/>
    <property type="match status" value="1"/>
</dbReference>
<evidence type="ECO:0000256" key="17">
    <source>
        <dbReference type="ARBA" id="ARBA00023273"/>
    </source>
</evidence>
<dbReference type="Pfam" id="PF00612">
    <property type="entry name" value="IQ"/>
    <property type="match status" value="1"/>
</dbReference>
<evidence type="ECO:0000256" key="4">
    <source>
        <dbReference type="ARBA" id="ARBA00012513"/>
    </source>
</evidence>
<comment type="similarity">
    <text evidence="21">Belongs to the TRAFAC class myosin-kinesin ATPase superfamily. Myosin family.</text>
</comment>
<keyword evidence="8" id="KW-0808">Transferase</keyword>
<dbReference type="InterPro" id="IPR000048">
    <property type="entry name" value="IQ_motif_EF-hand-BS"/>
</dbReference>
<comment type="caution">
    <text evidence="21">Lacks conserved residue(s) required for the propagation of feature annotation.</text>
</comment>
<dbReference type="GO" id="GO:0005737">
    <property type="term" value="C:cytoplasm"/>
    <property type="evidence" value="ECO:0007669"/>
    <property type="project" value="UniProtKB-ARBA"/>
</dbReference>
<dbReference type="Gene3D" id="1.10.510.10">
    <property type="entry name" value="Transferase(Phosphotransferase) domain 1"/>
    <property type="match status" value="1"/>
</dbReference>
<evidence type="ECO:0000259" key="23">
    <source>
        <dbReference type="PROSITE" id="PS50011"/>
    </source>
</evidence>
<dbReference type="Proteomes" id="UP000183832">
    <property type="component" value="Unassembled WGS sequence"/>
</dbReference>
<dbReference type="Pfam" id="PF00069">
    <property type="entry name" value="Pkinase"/>
    <property type="match status" value="1"/>
</dbReference>
<evidence type="ECO:0000256" key="12">
    <source>
        <dbReference type="ARBA" id="ARBA00022840"/>
    </source>
</evidence>
<evidence type="ECO:0000256" key="15">
    <source>
        <dbReference type="ARBA" id="ARBA00023203"/>
    </source>
</evidence>
<dbReference type="GO" id="GO:0000146">
    <property type="term" value="F:microfilament motor activity"/>
    <property type="evidence" value="ECO:0007669"/>
    <property type="project" value="TreeGrafter"/>
</dbReference>
<dbReference type="PROSITE" id="PS50096">
    <property type="entry name" value="IQ"/>
    <property type="match status" value="1"/>
</dbReference>
<dbReference type="PROSITE" id="PS50011">
    <property type="entry name" value="PROTEIN_KINASE_DOM"/>
    <property type="match status" value="1"/>
</dbReference>
<evidence type="ECO:0000256" key="16">
    <source>
        <dbReference type="ARBA" id="ARBA00023212"/>
    </source>
</evidence>
<dbReference type="GO" id="GO:0003779">
    <property type="term" value="F:actin binding"/>
    <property type="evidence" value="ECO:0007669"/>
    <property type="project" value="UniProtKB-KW"/>
</dbReference>
<comment type="subcellular location">
    <subcellularLocation>
        <location evidence="2">Cell projection</location>
    </subcellularLocation>
    <subcellularLocation>
        <location evidence="1">Cytoplasm</location>
        <location evidence="1">Cytoskeleton</location>
    </subcellularLocation>
</comment>
<dbReference type="PRINTS" id="PR00193">
    <property type="entry name" value="MYOSINHEAVY"/>
</dbReference>
<keyword evidence="13 21" id="KW-0518">Myosin</keyword>
<dbReference type="GO" id="GO:0016459">
    <property type="term" value="C:myosin complex"/>
    <property type="evidence" value="ECO:0007669"/>
    <property type="project" value="UniProtKB-KW"/>
</dbReference>
<dbReference type="Gene3D" id="1.20.120.720">
    <property type="entry name" value="Myosin VI head, motor domain, U50 subdomain"/>
    <property type="match status" value="1"/>
</dbReference>
<dbReference type="SUPFAM" id="SSF56112">
    <property type="entry name" value="Protein kinase-like (PK-like)"/>
    <property type="match status" value="1"/>
</dbReference>
<feature type="compositionally biased region" description="Polar residues" evidence="22">
    <location>
        <begin position="1411"/>
        <end position="1420"/>
    </location>
</feature>
<feature type="domain" description="Myosin motor" evidence="24">
    <location>
        <begin position="349"/>
        <end position="1024"/>
    </location>
</feature>
<keyword evidence="5" id="KW-0963">Cytoplasm</keyword>
<evidence type="ECO:0000256" key="14">
    <source>
        <dbReference type="ARBA" id="ARBA00023175"/>
    </source>
</evidence>
<evidence type="ECO:0000313" key="25">
    <source>
        <dbReference type="EMBL" id="CRK93540.1"/>
    </source>
</evidence>
<keyword evidence="12 21" id="KW-0067">ATP-binding</keyword>
<dbReference type="Gene3D" id="1.20.5.190">
    <property type="match status" value="1"/>
</dbReference>
<dbReference type="GO" id="GO:0007601">
    <property type="term" value="P:visual perception"/>
    <property type="evidence" value="ECO:0007669"/>
    <property type="project" value="UniProtKB-KW"/>
</dbReference>
<keyword evidence="11" id="KW-0418">Kinase</keyword>
<dbReference type="GO" id="GO:0042995">
    <property type="term" value="C:cell projection"/>
    <property type="evidence" value="ECO:0007669"/>
    <property type="project" value="UniProtKB-SubCell"/>
</dbReference>
<evidence type="ECO:0000256" key="9">
    <source>
        <dbReference type="ARBA" id="ARBA00022737"/>
    </source>
</evidence>
<evidence type="ECO:0000256" key="1">
    <source>
        <dbReference type="ARBA" id="ARBA00004245"/>
    </source>
</evidence>
<evidence type="ECO:0000256" key="19">
    <source>
        <dbReference type="ARBA" id="ARBA00047899"/>
    </source>
</evidence>
<evidence type="ECO:0000256" key="22">
    <source>
        <dbReference type="SAM" id="MobiDB-lite"/>
    </source>
</evidence>
<dbReference type="SMART" id="SM00015">
    <property type="entry name" value="IQ"/>
    <property type="match status" value="2"/>
</dbReference>
<gene>
    <name evidence="25" type="ORF">CLUMA_CG007073</name>
</gene>
<feature type="domain" description="Protein kinase" evidence="23">
    <location>
        <begin position="16"/>
        <end position="285"/>
    </location>
</feature>
<dbReference type="InterPro" id="IPR027417">
    <property type="entry name" value="P-loop_NTPase"/>
</dbReference>
<keyword evidence="26" id="KW-1185">Reference proteome</keyword>
<dbReference type="InterPro" id="IPR001609">
    <property type="entry name" value="Myosin_head_motor_dom-like"/>
</dbReference>
<comment type="catalytic activity">
    <reaction evidence="19">
        <text>L-threonyl-[protein] + ATP = O-phospho-L-threonyl-[protein] + ADP + H(+)</text>
        <dbReference type="Rhea" id="RHEA:46608"/>
        <dbReference type="Rhea" id="RHEA-COMP:11060"/>
        <dbReference type="Rhea" id="RHEA-COMP:11605"/>
        <dbReference type="ChEBI" id="CHEBI:15378"/>
        <dbReference type="ChEBI" id="CHEBI:30013"/>
        <dbReference type="ChEBI" id="CHEBI:30616"/>
        <dbReference type="ChEBI" id="CHEBI:61977"/>
        <dbReference type="ChEBI" id="CHEBI:456216"/>
        <dbReference type="EC" id="2.7.11.1"/>
    </reaction>
</comment>
<dbReference type="InterPro" id="IPR020635">
    <property type="entry name" value="Tyr_kinase_cat_dom"/>
</dbReference>
<dbReference type="GO" id="GO:0005524">
    <property type="term" value="F:ATP binding"/>
    <property type="evidence" value="ECO:0007669"/>
    <property type="project" value="UniProtKB-UniRule"/>
</dbReference>
<keyword evidence="7" id="KW-0716">Sensory transduction</keyword>
<dbReference type="EC" id="2.7.11.1" evidence="4"/>
<evidence type="ECO:0000256" key="13">
    <source>
        <dbReference type="ARBA" id="ARBA00023123"/>
    </source>
</evidence>
<dbReference type="Pfam" id="PF00063">
    <property type="entry name" value="Myosin_head"/>
    <property type="match status" value="1"/>
</dbReference>
<keyword evidence="10 21" id="KW-0547">Nucleotide-binding</keyword>
<accession>A0A1J1I1S5</accession>
<dbReference type="SUPFAM" id="SSF52540">
    <property type="entry name" value="P-loop containing nucleoside triphosphate hydrolases"/>
    <property type="match status" value="1"/>
</dbReference>
<evidence type="ECO:0000256" key="11">
    <source>
        <dbReference type="ARBA" id="ARBA00022777"/>
    </source>
</evidence>
<evidence type="ECO:0000256" key="7">
    <source>
        <dbReference type="ARBA" id="ARBA00022606"/>
    </source>
</evidence>
<evidence type="ECO:0000256" key="6">
    <source>
        <dbReference type="ARBA" id="ARBA00022527"/>
    </source>
</evidence>
<evidence type="ECO:0000259" key="24">
    <source>
        <dbReference type="PROSITE" id="PS51456"/>
    </source>
</evidence>
<keyword evidence="6" id="KW-0723">Serine/threonine-protein kinase</keyword>
<dbReference type="SMART" id="SM00242">
    <property type="entry name" value="MYSc"/>
    <property type="match status" value="1"/>
</dbReference>
<dbReference type="InterPro" id="IPR011009">
    <property type="entry name" value="Kinase-like_dom_sf"/>
</dbReference>
<proteinExistence type="inferred from homology"/>
<feature type="region of interest" description="Disordered" evidence="22">
    <location>
        <begin position="1327"/>
        <end position="1370"/>
    </location>
</feature>
<comment type="similarity">
    <text evidence="3">In the C-terminal section; belongs to the TRAFAC class myosin-kinesin ATPase superfamily. Myosin family.</text>
</comment>
<dbReference type="GO" id="GO:0004713">
    <property type="term" value="F:protein tyrosine kinase activity"/>
    <property type="evidence" value="ECO:0007669"/>
    <property type="project" value="InterPro"/>
</dbReference>
<feature type="binding site" evidence="21">
    <location>
        <begin position="403"/>
        <end position="410"/>
    </location>
    <ligand>
        <name>ATP</name>
        <dbReference type="ChEBI" id="CHEBI:30616"/>
    </ligand>
</feature>
<protein>
    <recommendedName>
        <fullName evidence="4">non-specific serine/threonine protein kinase</fullName>
        <ecNumber evidence="4">2.7.11.1</ecNumber>
    </recommendedName>
</protein>
<evidence type="ECO:0000256" key="8">
    <source>
        <dbReference type="ARBA" id="ARBA00022679"/>
    </source>
</evidence>
<dbReference type="InterPro" id="IPR008266">
    <property type="entry name" value="Tyr_kinase_AS"/>
</dbReference>
<dbReference type="PANTHER" id="PTHR46256">
    <property type="entry name" value="AGAP011099-PA"/>
    <property type="match status" value="1"/>
</dbReference>
<feature type="region of interest" description="Disordered" evidence="22">
    <location>
        <begin position="1271"/>
        <end position="1303"/>
    </location>
</feature>
<evidence type="ECO:0000256" key="10">
    <source>
        <dbReference type="ARBA" id="ARBA00022741"/>
    </source>
</evidence>
<dbReference type="PROSITE" id="PS00109">
    <property type="entry name" value="PROTEIN_KINASE_TYR"/>
    <property type="match status" value="1"/>
</dbReference>
<organism evidence="25 26">
    <name type="scientific">Clunio marinus</name>
    <dbReference type="NCBI Taxonomy" id="568069"/>
    <lineage>
        <taxon>Eukaryota</taxon>
        <taxon>Metazoa</taxon>
        <taxon>Ecdysozoa</taxon>
        <taxon>Arthropoda</taxon>
        <taxon>Hexapoda</taxon>
        <taxon>Insecta</taxon>
        <taxon>Pterygota</taxon>
        <taxon>Neoptera</taxon>
        <taxon>Endopterygota</taxon>
        <taxon>Diptera</taxon>
        <taxon>Nematocera</taxon>
        <taxon>Chironomoidea</taxon>
        <taxon>Chironomidae</taxon>
        <taxon>Clunio</taxon>
    </lineage>
</organism>
<dbReference type="InterPro" id="IPR052409">
    <property type="entry name" value="Myosin-III_kinase_activity"/>
</dbReference>
<evidence type="ECO:0000256" key="3">
    <source>
        <dbReference type="ARBA" id="ARBA00006998"/>
    </source>
</evidence>
<dbReference type="GO" id="GO:0030832">
    <property type="term" value="P:regulation of actin filament length"/>
    <property type="evidence" value="ECO:0007669"/>
    <property type="project" value="TreeGrafter"/>
</dbReference>
<feature type="region of interest" description="Disordered" evidence="22">
    <location>
        <begin position="1401"/>
        <end position="1420"/>
    </location>
</feature>
<evidence type="ECO:0000256" key="5">
    <source>
        <dbReference type="ARBA" id="ARBA00022490"/>
    </source>
</evidence>
<dbReference type="Gene3D" id="1.10.10.820">
    <property type="match status" value="1"/>
</dbReference>
<keyword evidence="18" id="KW-0844">Vision</keyword>
<evidence type="ECO:0000256" key="2">
    <source>
        <dbReference type="ARBA" id="ARBA00004316"/>
    </source>
</evidence>
<dbReference type="EMBL" id="CVRI01000037">
    <property type="protein sequence ID" value="CRK93540.1"/>
    <property type="molecule type" value="Genomic_DNA"/>
</dbReference>
<dbReference type="PANTHER" id="PTHR46256:SF2">
    <property type="entry name" value="NEITHER INACTIVATION NOR AFTERPOTENTIAL PROTEIN C"/>
    <property type="match status" value="1"/>
</dbReference>
<feature type="compositionally biased region" description="Pro residues" evidence="22">
    <location>
        <begin position="1355"/>
        <end position="1367"/>
    </location>
</feature>
<sequence length="1493" mass="172625">MSLLAYDSLPSPDKRFELKEIIGTGVCSKVYRAIDKEENNRSVAIKCQRYEKDMITHINEEYRILRDFSSHPNLPDFHGVYRKQFTTVQPDEIWFILEFCEPGSVIDIIKSLHAINKRISEEHIAYILSETAKGLLHLHENHVIHRDVRGSNILMANDGSIKLCDFGLARDLNSNNGKRSTFIGSPNWMAPEVVASSKRDKNSVYENRADVWALGITAIELADGKPPFGDMNPTRTMFQILRNPPPTLYRPSNWSQNFNDFIAECLEKNPDHRPFLAELMEHPFFTELPANSYHLSQELKILQSDIESINFPLQHESIICQGYIQTHDNKLEKMFVEDLAALEPLSDDAVNPNKELSAYDRKFHNRYMYKSRSENAPHIFAVADSAYQDMLHHEEQQFVLFSGESYSGKTTNMRLAFKHLVMMGEGNAGVAKRVTNALQAITALTHSGTLLNQDSTRCVLQLQMTFGRTGKLSGALQISFLLRSQPNFHIFYYFYDAMEAEERLKDFNLECGRQYRYLRVPDNYIKSKLSHVRDDPLGNAMKFKEFEQSLLALDFPQDTLESIYKILAAILILGEIRFKESETDRKAAVVNPNVIESVAEFLKVDEKKFQWSLVNYCIVIKGSVEKRRHTADEARDARDVLAGTIYARLVDFIVNTINHKLAFNRAIFGDVHSIILMDLFGFECNTKNHFEQLIVNSFNEQMQYHFNQRCFIWEMIEQEEEHVPVTKLQFYDNKIAVDHLMSNPKGLFHVIDDASRGQYSYEYITESINNRKSPYVQRYTAHEFTVAHYTGKVTYDSRDLMEKNRDFIPPEMMETLRGSTEFIIKICFSNPLTKSGNLTMALSTDVVESTTNDKRKSRWGAALLGEKYKSRKMNTLSRGQYSQIHKMRTLASIFRGTSLEILKNLSVVSNSSGVHYVRCMRADLEYRELGLNEEVVRQQMRAMSILDTARARQKGFSVRIPFAEFLRRYKFLAFEFDENVEITKENCRLLLIRLKMEGWLIGTSKVFLKYYNEEFLARLYETQVKKIIKVQSMMRAFLAKRQVCDKMKTAIATIPKLCREKSEEMDPEVAVIKIQTAFRGYQIRKKYGPLINSKTGKIDFVTAKFIEPYAFRWKKKSIYQILLQYRSIRHLDLVNFSQQVHIYNQRMVTGLTITANCVLLDKIDLKQINKEQLGPLRRAVWKIPFRLDEIPFFDTTYLCEPAQPTHFTSYEEETEPWDAPFRHRNNVSTHISSHLYSGLRRESNYSEIGSDDGVLVNEPFTRDPNIQIKKLKARRYDNSPRPSIVTPIDESRRSSHASTPLKKSHIGNLLEKFNEKQLFADDKVYKKRSAPKPPADGFNENLEHRTRVQKKANAPPRPSSPHQIPKPDPIKEMQSIGKIETTPDDNEPPFNFQGMLRKTKYHRSSMKRTGESNLSTITDDNNNSESYVESLNSYSTVVFHSKVEDPIPLVARKSPQLEKSECRPDTKDLNANPKFVQEEIVPGIIVEGYVEDL</sequence>
<dbReference type="STRING" id="568069.A0A1J1I1S5"/>
<dbReference type="GO" id="GO:0004674">
    <property type="term" value="F:protein serine/threonine kinase activity"/>
    <property type="evidence" value="ECO:0007669"/>
    <property type="project" value="UniProtKB-KW"/>
</dbReference>
<reference evidence="25 26" key="1">
    <citation type="submission" date="2015-04" db="EMBL/GenBank/DDBJ databases">
        <authorList>
            <person name="Syromyatnikov M.Y."/>
            <person name="Popov V.N."/>
        </authorList>
    </citation>
    <scope>NUCLEOTIDE SEQUENCE [LARGE SCALE GENOMIC DNA]</scope>
</reference>
<dbReference type="Gene3D" id="1.20.58.530">
    <property type="match status" value="1"/>
</dbReference>
<dbReference type="Gene3D" id="6.20.240.20">
    <property type="match status" value="1"/>
</dbReference>
<keyword evidence="17" id="KW-0966">Cell projection</keyword>
<comment type="catalytic activity">
    <reaction evidence="20">
        <text>L-seryl-[protein] + ATP = O-phospho-L-seryl-[protein] + ADP + H(+)</text>
        <dbReference type="Rhea" id="RHEA:17989"/>
        <dbReference type="Rhea" id="RHEA-COMP:9863"/>
        <dbReference type="Rhea" id="RHEA-COMP:11604"/>
        <dbReference type="ChEBI" id="CHEBI:15378"/>
        <dbReference type="ChEBI" id="CHEBI:29999"/>
        <dbReference type="ChEBI" id="CHEBI:30616"/>
        <dbReference type="ChEBI" id="CHEBI:83421"/>
        <dbReference type="ChEBI" id="CHEBI:456216"/>
        <dbReference type="EC" id="2.7.11.1"/>
    </reaction>
</comment>
<evidence type="ECO:0000313" key="26">
    <source>
        <dbReference type="Proteomes" id="UP000183832"/>
    </source>
</evidence>
<dbReference type="OrthoDB" id="6108017at2759"/>
<dbReference type="SMART" id="SM00220">
    <property type="entry name" value="S_TKc"/>
    <property type="match status" value="1"/>
</dbReference>
<name>A0A1J1I1S5_9DIPT</name>